<reference evidence="1 2" key="1">
    <citation type="submission" date="2024-01" db="EMBL/GenBank/DDBJ databases">
        <title>Genome assemblies of Stephania.</title>
        <authorList>
            <person name="Yang L."/>
        </authorList>
    </citation>
    <scope>NUCLEOTIDE SEQUENCE [LARGE SCALE GENOMIC DNA]</scope>
    <source>
        <strain evidence="1">YNDBR</strain>
        <tissue evidence="1">Leaf</tissue>
    </source>
</reference>
<evidence type="ECO:0000313" key="2">
    <source>
        <dbReference type="Proteomes" id="UP001420932"/>
    </source>
</evidence>
<sequence length="64" mass="7282">MARFESMPELLQFATPLPKDIIEGKISTYVLIPPGTMQHHFGAMMARYFMMFPGTVIIKVTIVH</sequence>
<dbReference type="AlphaFoldDB" id="A0AAP0Q2U8"/>
<dbReference type="Proteomes" id="UP001420932">
    <property type="component" value="Unassembled WGS sequence"/>
</dbReference>
<organism evidence="1 2">
    <name type="scientific">Stephania yunnanensis</name>
    <dbReference type="NCBI Taxonomy" id="152371"/>
    <lineage>
        <taxon>Eukaryota</taxon>
        <taxon>Viridiplantae</taxon>
        <taxon>Streptophyta</taxon>
        <taxon>Embryophyta</taxon>
        <taxon>Tracheophyta</taxon>
        <taxon>Spermatophyta</taxon>
        <taxon>Magnoliopsida</taxon>
        <taxon>Ranunculales</taxon>
        <taxon>Menispermaceae</taxon>
        <taxon>Menispermoideae</taxon>
        <taxon>Cissampelideae</taxon>
        <taxon>Stephania</taxon>
    </lineage>
</organism>
<protein>
    <submittedName>
        <fullName evidence="1">Uncharacterized protein</fullName>
    </submittedName>
</protein>
<dbReference type="EMBL" id="JBBNAF010000002">
    <property type="protein sequence ID" value="KAK9163854.1"/>
    <property type="molecule type" value="Genomic_DNA"/>
</dbReference>
<comment type="caution">
    <text evidence="1">The sequence shown here is derived from an EMBL/GenBank/DDBJ whole genome shotgun (WGS) entry which is preliminary data.</text>
</comment>
<evidence type="ECO:0000313" key="1">
    <source>
        <dbReference type="EMBL" id="KAK9163854.1"/>
    </source>
</evidence>
<proteinExistence type="predicted"/>
<accession>A0AAP0Q2U8</accession>
<name>A0AAP0Q2U8_9MAGN</name>
<keyword evidence="2" id="KW-1185">Reference proteome</keyword>
<gene>
    <name evidence="1" type="ORF">Syun_004756</name>
</gene>